<proteinExistence type="predicted"/>
<comment type="caution">
    <text evidence="1">The sequence shown here is derived from an EMBL/GenBank/DDBJ whole genome shotgun (WGS) entry which is preliminary data.</text>
</comment>
<name>A0A0F8Y8T5_9ZZZZ</name>
<gene>
    <name evidence="1" type="ORF">LCGC14_3124470</name>
</gene>
<reference evidence="1" key="1">
    <citation type="journal article" date="2015" name="Nature">
        <title>Complex archaea that bridge the gap between prokaryotes and eukaryotes.</title>
        <authorList>
            <person name="Spang A."/>
            <person name="Saw J.H."/>
            <person name="Jorgensen S.L."/>
            <person name="Zaremba-Niedzwiedzka K."/>
            <person name="Martijn J."/>
            <person name="Lind A.E."/>
            <person name="van Eijk R."/>
            <person name="Schleper C."/>
            <person name="Guy L."/>
            <person name="Ettema T.J."/>
        </authorList>
    </citation>
    <scope>NUCLEOTIDE SEQUENCE</scope>
</reference>
<dbReference type="AlphaFoldDB" id="A0A0F8Y8T5"/>
<protein>
    <submittedName>
        <fullName evidence="1">Uncharacterized protein</fullName>
    </submittedName>
</protein>
<feature type="non-terminal residue" evidence="1">
    <location>
        <position position="211"/>
    </location>
</feature>
<evidence type="ECO:0000313" key="1">
    <source>
        <dbReference type="EMBL" id="KKK50494.1"/>
    </source>
</evidence>
<accession>A0A0F8Y8T5</accession>
<organism evidence="1">
    <name type="scientific">marine sediment metagenome</name>
    <dbReference type="NCBI Taxonomy" id="412755"/>
    <lineage>
        <taxon>unclassified sequences</taxon>
        <taxon>metagenomes</taxon>
        <taxon>ecological metagenomes</taxon>
    </lineage>
</organism>
<sequence>MLAAITTSEEHEGQMRGALMDFLPHSTFMLSNTSKDFGGDLLPFKNLQGALEQMPAEPFAIVRPLLDLMVGETAYGAPVGDGTLSDQAAKTMAGAIGFLAPPIVQKYMFKLTSPQVGDPTGITNISRGLVDTGNAVDPMTGLPGSFGNDFFLNNVGVWKSYLATSEQQLSNESLTERHMGEIRTGLTRNLAFHLENGNEKQSVDILSRVQS</sequence>
<dbReference type="EMBL" id="LAZR01067996">
    <property type="protein sequence ID" value="KKK50494.1"/>
    <property type="molecule type" value="Genomic_DNA"/>
</dbReference>